<organism evidence="4 5">
    <name type="scientific">Chara braunii</name>
    <name type="common">Braun's stonewort</name>
    <dbReference type="NCBI Taxonomy" id="69332"/>
    <lineage>
        <taxon>Eukaryota</taxon>
        <taxon>Viridiplantae</taxon>
        <taxon>Streptophyta</taxon>
        <taxon>Charophyceae</taxon>
        <taxon>Charales</taxon>
        <taxon>Characeae</taxon>
        <taxon>Chara</taxon>
    </lineage>
</organism>
<keyword evidence="5" id="KW-1185">Reference proteome</keyword>
<protein>
    <recommendedName>
        <fullName evidence="6">MULE transposase domain-containing protein</fullName>
    </recommendedName>
</protein>
<dbReference type="PANTHER" id="PTHR31973:SF187">
    <property type="entry name" value="MUTATOR TRANSPOSASE MUDRA PROTEIN"/>
    <property type="match status" value="1"/>
</dbReference>
<dbReference type="AlphaFoldDB" id="A0A388JYE6"/>
<dbReference type="Proteomes" id="UP000265515">
    <property type="component" value="Unassembled WGS sequence"/>
</dbReference>
<feature type="domain" description="MULE transposase" evidence="3">
    <location>
        <begin position="339"/>
        <end position="436"/>
    </location>
</feature>
<reference evidence="4 5" key="1">
    <citation type="journal article" date="2018" name="Cell">
        <title>The Chara Genome: Secondary Complexity and Implications for Plant Terrestrialization.</title>
        <authorList>
            <person name="Nishiyama T."/>
            <person name="Sakayama H."/>
            <person name="Vries J.D."/>
            <person name="Buschmann H."/>
            <person name="Saint-Marcoux D."/>
            <person name="Ullrich K.K."/>
            <person name="Haas F.B."/>
            <person name="Vanderstraeten L."/>
            <person name="Becker D."/>
            <person name="Lang D."/>
            <person name="Vosolsobe S."/>
            <person name="Rombauts S."/>
            <person name="Wilhelmsson P.K.I."/>
            <person name="Janitza P."/>
            <person name="Kern R."/>
            <person name="Heyl A."/>
            <person name="Rumpler F."/>
            <person name="Villalobos L.I.A.C."/>
            <person name="Clay J.M."/>
            <person name="Skokan R."/>
            <person name="Toyoda A."/>
            <person name="Suzuki Y."/>
            <person name="Kagoshima H."/>
            <person name="Schijlen E."/>
            <person name="Tajeshwar N."/>
            <person name="Catarino B."/>
            <person name="Hetherington A.J."/>
            <person name="Saltykova A."/>
            <person name="Bonnot C."/>
            <person name="Breuninger H."/>
            <person name="Symeonidi A."/>
            <person name="Radhakrishnan G.V."/>
            <person name="Van Nieuwerburgh F."/>
            <person name="Deforce D."/>
            <person name="Chang C."/>
            <person name="Karol K.G."/>
            <person name="Hedrich R."/>
            <person name="Ulvskov P."/>
            <person name="Glockner G."/>
            <person name="Delwiche C.F."/>
            <person name="Petrasek J."/>
            <person name="Van de Peer Y."/>
            <person name="Friml J."/>
            <person name="Beilby M."/>
            <person name="Dolan L."/>
            <person name="Kohara Y."/>
            <person name="Sugano S."/>
            <person name="Fujiyama A."/>
            <person name="Delaux P.-M."/>
            <person name="Quint M."/>
            <person name="TheiBen G."/>
            <person name="Hagemann M."/>
            <person name="Harholt J."/>
            <person name="Dunand C."/>
            <person name="Zachgo S."/>
            <person name="Langdale J."/>
            <person name="Maumus F."/>
            <person name="Straeten D.V.D."/>
            <person name="Gould S.B."/>
            <person name="Rensing S.A."/>
        </authorList>
    </citation>
    <scope>NUCLEOTIDE SEQUENCE [LARGE SCALE GENOMIC DNA]</scope>
    <source>
        <strain evidence="4 5">S276</strain>
    </source>
</reference>
<evidence type="ECO:0000259" key="3">
    <source>
        <dbReference type="Pfam" id="PF10551"/>
    </source>
</evidence>
<dbReference type="Pfam" id="PF03108">
    <property type="entry name" value="DBD_Tnp_Mut"/>
    <property type="match status" value="1"/>
</dbReference>
<comment type="caution">
    <text evidence="4">The sequence shown here is derived from an EMBL/GenBank/DDBJ whole genome shotgun (WGS) entry which is preliminary data.</text>
</comment>
<sequence length="491" mass="55649">MREHVESATIDTIGSRTPCASDLPLGDIPADGSHDCDIGPSGDTCDDKHVEIASLRRYMTFRDATFIGQRSQWPPELSDSGPSTAFPAHDRRGQKRRHTEKQPAYGSSDREAFSSGDDLTNPDDAMRTTPPTQQALTGDFQPLEVGGRYESMDALRDAVVLCAVASGFEFRIKRSNKTRYYVTCAHPDCPWSLEAKAAHANGHTEIVRLTPHRPGCRKPVQPGLKRNKHAKLRWVKLMVEKKLREDRETTSAKLKKWFDKAVKTRVSYIKCLRARTSVLRTLNGAPEEGFSDLRRYCRVLHETNPGSIIDLECEGNVFVRMFFSLASSVSGFAHCRPLIVLDEAHVRGKYKGCLLGITGRDANDQCFPLAYTIVDDERKMHWKCFLVLLKRLCAVAKMDHKIVTIMSDRDKGLIQAVSEEFGDERHTYCVRHVSRNLLKSLRLKKEHATMLLEAARATCEEVFNYYMQRLAGYSRHNNIVDQILDKVDKRH</sequence>
<feature type="domain" description="Transposase MuDR plant" evidence="2">
    <location>
        <begin position="144"/>
        <end position="203"/>
    </location>
</feature>
<dbReference type="Gramene" id="GBG62797">
    <property type="protein sequence ID" value="GBG62797"/>
    <property type="gene ID" value="CBR_g32386"/>
</dbReference>
<proteinExistence type="predicted"/>
<dbReference type="EMBL" id="BFEA01000032">
    <property type="protein sequence ID" value="GBG62797.1"/>
    <property type="molecule type" value="Genomic_DNA"/>
</dbReference>
<feature type="region of interest" description="Disordered" evidence="1">
    <location>
        <begin position="71"/>
        <end position="141"/>
    </location>
</feature>
<evidence type="ECO:0000313" key="4">
    <source>
        <dbReference type="EMBL" id="GBG62797.1"/>
    </source>
</evidence>
<dbReference type="OMA" id="LENDAAW"/>
<dbReference type="InterPro" id="IPR004332">
    <property type="entry name" value="Transposase_MuDR"/>
</dbReference>
<feature type="region of interest" description="Disordered" evidence="1">
    <location>
        <begin position="1"/>
        <end position="26"/>
    </location>
</feature>
<evidence type="ECO:0000256" key="1">
    <source>
        <dbReference type="SAM" id="MobiDB-lite"/>
    </source>
</evidence>
<dbReference type="PANTHER" id="PTHR31973">
    <property type="entry name" value="POLYPROTEIN, PUTATIVE-RELATED"/>
    <property type="match status" value="1"/>
</dbReference>
<dbReference type="Pfam" id="PF10551">
    <property type="entry name" value="MULE"/>
    <property type="match status" value="1"/>
</dbReference>
<evidence type="ECO:0000313" key="5">
    <source>
        <dbReference type="Proteomes" id="UP000265515"/>
    </source>
</evidence>
<evidence type="ECO:0008006" key="6">
    <source>
        <dbReference type="Google" id="ProtNLM"/>
    </source>
</evidence>
<gene>
    <name evidence="4" type="ORF">CBR_g32386</name>
</gene>
<accession>A0A388JYE6</accession>
<dbReference type="InterPro" id="IPR018289">
    <property type="entry name" value="MULE_transposase_dom"/>
</dbReference>
<name>A0A388JYE6_CHABU</name>
<evidence type="ECO:0000259" key="2">
    <source>
        <dbReference type="Pfam" id="PF03108"/>
    </source>
</evidence>
<dbReference type="OrthoDB" id="1938144at2759"/>